<dbReference type="CDD" id="cd06582">
    <property type="entry name" value="TM_PBP1_LivH_like"/>
    <property type="match status" value="1"/>
</dbReference>
<gene>
    <name evidence="10" type="ORF">V1479_14395</name>
</gene>
<evidence type="ECO:0000313" key="11">
    <source>
        <dbReference type="Proteomes" id="UP001559025"/>
    </source>
</evidence>
<feature type="transmembrane region" description="Helical" evidence="9">
    <location>
        <begin position="135"/>
        <end position="159"/>
    </location>
</feature>
<name>A0ABV3WV69_9HYPH</name>
<dbReference type="Pfam" id="PF02653">
    <property type="entry name" value="BPD_transp_2"/>
    <property type="match status" value="1"/>
</dbReference>
<comment type="similarity">
    <text evidence="8">Belongs to the binding-protein-dependent transport system permease family. LivHM subfamily.</text>
</comment>
<dbReference type="RefSeq" id="WP_368803503.1">
    <property type="nucleotide sequence ID" value="NZ_JAZHFV010000004.1"/>
</dbReference>
<feature type="transmembrane region" description="Helical" evidence="9">
    <location>
        <begin position="12"/>
        <end position="35"/>
    </location>
</feature>
<keyword evidence="3" id="KW-1003">Cell membrane</keyword>
<evidence type="ECO:0000256" key="2">
    <source>
        <dbReference type="ARBA" id="ARBA00022448"/>
    </source>
</evidence>
<reference evidence="10 11" key="1">
    <citation type="submission" date="2024-01" db="EMBL/GenBank/DDBJ databases">
        <title>New evidence supports the origin of RcGTA from prophage.</title>
        <authorList>
            <person name="Xu Y."/>
            <person name="Liu B."/>
            <person name="Chen F."/>
        </authorList>
    </citation>
    <scope>NUCLEOTIDE SEQUENCE [LARGE SCALE GENOMIC DNA]</scope>
    <source>
        <strain evidence="10 11">CBW1107-2</strain>
    </source>
</reference>
<sequence length="291" mass="30808">MDFLGQFFVDAMLLGGLYTLMVIGLSLSFGIIRVINFAHGEAIMLGAYASFWALHVSGMDPLLALPLVMVAGLVVGFLIFRVAIRRVLDAPHINQILLTFGIGLVLQNVALIAWTGDERSANPPYAFSSIMFGDIVISVSRAIAFAMAVILVGGLFFWLKRTELGRASRALAENGDAARLMGINVNAIYGLTFGISAALGAATGVLMSFIGAISPFMGFHMLVKGFAIIILGGLGSIMGSVIGAFVLAFAETWVAYYVPGGIGWAEGVAFAVLFVILIVRPRGILGQAVEE</sequence>
<keyword evidence="4 9" id="KW-0812">Transmembrane</keyword>
<feature type="transmembrane region" description="Helical" evidence="9">
    <location>
        <begin position="64"/>
        <end position="84"/>
    </location>
</feature>
<proteinExistence type="inferred from homology"/>
<evidence type="ECO:0000313" key="10">
    <source>
        <dbReference type="EMBL" id="MEX4008499.1"/>
    </source>
</evidence>
<dbReference type="PANTHER" id="PTHR11795">
    <property type="entry name" value="BRANCHED-CHAIN AMINO ACID TRANSPORT SYSTEM PERMEASE PROTEIN LIVH"/>
    <property type="match status" value="1"/>
</dbReference>
<dbReference type="Proteomes" id="UP001559025">
    <property type="component" value="Unassembled WGS sequence"/>
</dbReference>
<evidence type="ECO:0000256" key="5">
    <source>
        <dbReference type="ARBA" id="ARBA00022970"/>
    </source>
</evidence>
<evidence type="ECO:0000256" key="7">
    <source>
        <dbReference type="ARBA" id="ARBA00023136"/>
    </source>
</evidence>
<feature type="transmembrane region" description="Helical" evidence="9">
    <location>
        <begin position="180"/>
        <end position="199"/>
    </location>
</feature>
<protein>
    <submittedName>
        <fullName evidence="10">Branched-chain amino acid ABC transporter permease</fullName>
    </submittedName>
</protein>
<keyword evidence="2" id="KW-0813">Transport</keyword>
<keyword evidence="11" id="KW-1185">Reference proteome</keyword>
<dbReference type="InterPro" id="IPR001851">
    <property type="entry name" value="ABC_transp_permease"/>
</dbReference>
<dbReference type="EMBL" id="JAZHFV010000004">
    <property type="protein sequence ID" value="MEX4008499.1"/>
    <property type="molecule type" value="Genomic_DNA"/>
</dbReference>
<comment type="subcellular location">
    <subcellularLocation>
        <location evidence="1">Cell membrane</location>
        <topology evidence="1">Multi-pass membrane protein</topology>
    </subcellularLocation>
</comment>
<dbReference type="PANTHER" id="PTHR11795:SF445">
    <property type="entry name" value="AMINO ACID ABC TRANSPORTER PERMEASE PROTEIN"/>
    <property type="match status" value="1"/>
</dbReference>
<feature type="transmembrane region" description="Helical" evidence="9">
    <location>
        <begin position="256"/>
        <end position="279"/>
    </location>
</feature>
<organism evidence="10 11">
    <name type="scientific">Neoaquamicrobium sediminum</name>
    <dbReference type="NCBI Taxonomy" id="1849104"/>
    <lineage>
        <taxon>Bacteria</taxon>
        <taxon>Pseudomonadati</taxon>
        <taxon>Pseudomonadota</taxon>
        <taxon>Alphaproteobacteria</taxon>
        <taxon>Hyphomicrobiales</taxon>
        <taxon>Phyllobacteriaceae</taxon>
        <taxon>Neoaquamicrobium</taxon>
    </lineage>
</organism>
<evidence type="ECO:0000256" key="9">
    <source>
        <dbReference type="SAM" id="Phobius"/>
    </source>
</evidence>
<evidence type="ECO:0000256" key="4">
    <source>
        <dbReference type="ARBA" id="ARBA00022692"/>
    </source>
</evidence>
<keyword evidence="5" id="KW-0029">Amino-acid transport</keyword>
<feature type="transmembrane region" description="Helical" evidence="9">
    <location>
        <begin position="96"/>
        <end position="115"/>
    </location>
</feature>
<accession>A0ABV3WV69</accession>
<keyword evidence="6 9" id="KW-1133">Transmembrane helix</keyword>
<feature type="transmembrane region" description="Helical" evidence="9">
    <location>
        <begin position="228"/>
        <end position="250"/>
    </location>
</feature>
<keyword evidence="7 9" id="KW-0472">Membrane</keyword>
<evidence type="ECO:0000256" key="1">
    <source>
        <dbReference type="ARBA" id="ARBA00004651"/>
    </source>
</evidence>
<evidence type="ECO:0000256" key="6">
    <source>
        <dbReference type="ARBA" id="ARBA00022989"/>
    </source>
</evidence>
<evidence type="ECO:0000256" key="3">
    <source>
        <dbReference type="ARBA" id="ARBA00022475"/>
    </source>
</evidence>
<comment type="caution">
    <text evidence="10">The sequence shown here is derived from an EMBL/GenBank/DDBJ whole genome shotgun (WGS) entry which is preliminary data.</text>
</comment>
<evidence type="ECO:0000256" key="8">
    <source>
        <dbReference type="ARBA" id="ARBA00037998"/>
    </source>
</evidence>
<dbReference type="InterPro" id="IPR052157">
    <property type="entry name" value="BCAA_transport_permease"/>
</dbReference>